<reference evidence="2 3" key="1">
    <citation type="journal article" date="2012" name="BMC Genomics">
        <title>Tools to kill: Genome of one of the most destructive plant pathogenic fungi Macrophomina phaseolina.</title>
        <authorList>
            <person name="Islam M.S."/>
            <person name="Haque M.S."/>
            <person name="Islam M.M."/>
            <person name="Emdad E.M."/>
            <person name="Halim A."/>
            <person name="Hossen Q.M.M."/>
            <person name="Hossain M.Z."/>
            <person name="Ahmed B."/>
            <person name="Rahim S."/>
            <person name="Rahman M.S."/>
            <person name="Alam M.M."/>
            <person name="Hou S."/>
            <person name="Wan X."/>
            <person name="Saito J.A."/>
            <person name="Alam M."/>
        </authorList>
    </citation>
    <scope>NUCLEOTIDE SEQUENCE [LARGE SCALE GENOMIC DNA]</scope>
    <source>
        <strain evidence="2 3">MS6</strain>
    </source>
</reference>
<gene>
    <name evidence="2" type="ORF">MPH_03339</name>
</gene>
<accession>K2SS20</accession>
<dbReference type="AlphaFoldDB" id="K2SS20"/>
<organism evidence="2 3">
    <name type="scientific">Macrophomina phaseolina (strain MS6)</name>
    <name type="common">Charcoal rot fungus</name>
    <dbReference type="NCBI Taxonomy" id="1126212"/>
    <lineage>
        <taxon>Eukaryota</taxon>
        <taxon>Fungi</taxon>
        <taxon>Dikarya</taxon>
        <taxon>Ascomycota</taxon>
        <taxon>Pezizomycotina</taxon>
        <taxon>Dothideomycetes</taxon>
        <taxon>Dothideomycetes incertae sedis</taxon>
        <taxon>Botryosphaeriales</taxon>
        <taxon>Botryosphaeriaceae</taxon>
        <taxon>Macrophomina</taxon>
    </lineage>
</organism>
<proteinExistence type="predicted"/>
<dbReference type="EMBL" id="AHHD01000163">
    <property type="protein sequence ID" value="EKG19475.1"/>
    <property type="molecule type" value="Genomic_DNA"/>
</dbReference>
<evidence type="ECO:0000313" key="2">
    <source>
        <dbReference type="EMBL" id="EKG19475.1"/>
    </source>
</evidence>
<dbReference type="Proteomes" id="UP000007129">
    <property type="component" value="Unassembled WGS sequence"/>
</dbReference>
<dbReference type="InParanoid" id="K2SS20"/>
<dbReference type="VEuPathDB" id="FungiDB:MPH_03339"/>
<sequence length="253" mass="28527">MAEGWRHSVSEHSVALHILFAAGFSPTISTSRDPAFAAVMSLVLKDQRSPKRKDRRSEYPVVLARGHAISKEKKVKKDNYLPNCHQTCTRTHSFMTSLKRILLASWGNFQAAGSNSFMRVEGAHLILRGLEYCQNWCTRQSSTCHAANVVRAQGTEVVKNDCSCRGWGERRKLRCCANCWFSRPSPMLEELQGNGPFRPHICPLCKDVDDTADMALFPRNHSQWEHALKKLKKTKKRKIGPPGNAADMPPKQV</sequence>
<name>K2SS20_MACPH</name>
<dbReference type="HOGENOM" id="CLU_1098661_0_0_1"/>
<protein>
    <submittedName>
        <fullName evidence="2">Uncharacterized protein</fullName>
    </submittedName>
</protein>
<comment type="caution">
    <text evidence="2">The sequence shown here is derived from an EMBL/GenBank/DDBJ whole genome shotgun (WGS) entry which is preliminary data.</text>
</comment>
<evidence type="ECO:0000256" key="1">
    <source>
        <dbReference type="SAM" id="MobiDB-lite"/>
    </source>
</evidence>
<evidence type="ECO:0000313" key="3">
    <source>
        <dbReference type="Proteomes" id="UP000007129"/>
    </source>
</evidence>
<feature type="region of interest" description="Disordered" evidence="1">
    <location>
        <begin position="231"/>
        <end position="253"/>
    </location>
</feature>